<proteinExistence type="predicted"/>
<dbReference type="AlphaFoldDB" id="A0A1X0CWL8"/>
<comment type="caution">
    <text evidence="1">The sequence shown here is derived from an EMBL/GenBank/DDBJ whole genome shotgun (WGS) entry which is preliminary data.</text>
</comment>
<name>A0A1X0CWL8_9MYCO</name>
<organism evidence="1 2">
    <name type="scientific">Mycolicibacterium insubricum</name>
    <dbReference type="NCBI Taxonomy" id="444597"/>
    <lineage>
        <taxon>Bacteria</taxon>
        <taxon>Bacillati</taxon>
        <taxon>Actinomycetota</taxon>
        <taxon>Actinomycetes</taxon>
        <taxon>Mycobacteriales</taxon>
        <taxon>Mycobacteriaceae</taxon>
        <taxon>Mycolicibacterium</taxon>
    </lineage>
</organism>
<accession>A0A1X0CWL8</accession>
<protein>
    <submittedName>
        <fullName evidence="1">Uncharacterized protein</fullName>
    </submittedName>
</protein>
<dbReference type="Proteomes" id="UP000192801">
    <property type="component" value="Unassembled WGS sequence"/>
</dbReference>
<dbReference type="EMBL" id="MVHS01000077">
    <property type="protein sequence ID" value="ORA63890.1"/>
    <property type="molecule type" value="Genomic_DNA"/>
</dbReference>
<evidence type="ECO:0000313" key="1">
    <source>
        <dbReference type="EMBL" id="ORA63890.1"/>
    </source>
</evidence>
<keyword evidence="2" id="KW-1185">Reference proteome</keyword>
<gene>
    <name evidence="1" type="ORF">BST26_20065</name>
</gene>
<dbReference type="STRING" id="444597.BST26_20065"/>
<sequence>MAADVFAQTYEHVDGDRYRKTAPVHAVQLAETVLVQTLEGTATGQPGDWLVRNPGGECWPVTGADFARRYERV</sequence>
<reference evidence="1 2" key="1">
    <citation type="submission" date="2016-12" db="EMBL/GenBank/DDBJ databases">
        <title>The new phylogeny of genus Mycobacterium.</title>
        <authorList>
            <person name="Tortoli E."/>
            <person name="Trovato A."/>
            <person name="Cirillo D.M."/>
        </authorList>
    </citation>
    <scope>NUCLEOTIDE SEQUENCE [LARGE SCALE GENOMIC DNA]</scope>
    <source>
        <strain evidence="1 2">DSM 45130</strain>
    </source>
</reference>
<evidence type="ECO:0000313" key="2">
    <source>
        <dbReference type="Proteomes" id="UP000192801"/>
    </source>
</evidence>